<dbReference type="GO" id="GO:0048488">
    <property type="term" value="P:synaptic vesicle endocytosis"/>
    <property type="evidence" value="ECO:0007669"/>
    <property type="project" value="TreeGrafter"/>
</dbReference>
<dbReference type="PANTHER" id="PTHR10024">
    <property type="entry name" value="SYNAPTOTAGMIN"/>
    <property type="match status" value="1"/>
</dbReference>
<dbReference type="GO" id="GO:0005509">
    <property type="term" value="F:calcium ion binding"/>
    <property type="evidence" value="ECO:0007669"/>
    <property type="project" value="TreeGrafter"/>
</dbReference>
<evidence type="ECO:0000259" key="1">
    <source>
        <dbReference type="PROSITE" id="PS50004"/>
    </source>
</evidence>
<dbReference type="Proteomes" id="UP000051574">
    <property type="component" value="Unassembled WGS sequence"/>
</dbReference>
<proteinExistence type="predicted"/>
<dbReference type="GO" id="GO:0048791">
    <property type="term" value="P:calcium ion-regulated exocytosis of neurotransmitter"/>
    <property type="evidence" value="ECO:0007669"/>
    <property type="project" value="TreeGrafter"/>
</dbReference>
<keyword evidence="3" id="KW-1185">Reference proteome</keyword>
<dbReference type="SUPFAM" id="SSF49562">
    <property type="entry name" value="C2 domain (Calcium/lipid-binding domain, CaLB)"/>
    <property type="match status" value="1"/>
</dbReference>
<dbReference type="InterPro" id="IPR000008">
    <property type="entry name" value="C2_dom"/>
</dbReference>
<dbReference type="Gene3D" id="2.60.40.150">
    <property type="entry name" value="C2 domain"/>
    <property type="match status" value="1"/>
</dbReference>
<dbReference type="PANTHER" id="PTHR10024:SF373">
    <property type="entry name" value="MIP05618P"/>
    <property type="match status" value="1"/>
</dbReference>
<dbReference type="GO" id="GO:0001786">
    <property type="term" value="F:phosphatidylserine binding"/>
    <property type="evidence" value="ECO:0007669"/>
    <property type="project" value="TreeGrafter"/>
</dbReference>
<comment type="caution">
    <text evidence="2">The sequence shown here is derived from an EMBL/GenBank/DDBJ whole genome shotgun (WGS) entry which is preliminary data.</text>
</comment>
<accession>A0A0T6BG54</accession>
<dbReference type="Pfam" id="PF00168">
    <property type="entry name" value="C2"/>
    <property type="match status" value="1"/>
</dbReference>
<dbReference type="SMART" id="SM00239">
    <property type="entry name" value="C2"/>
    <property type="match status" value="1"/>
</dbReference>
<organism evidence="2 3">
    <name type="scientific">Oryctes borbonicus</name>
    <dbReference type="NCBI Taxonomy" id="1629725"/>
    <lineage>
        <taxon>Eukaryota</taxon>
        <taxon>Metazoa</taxon>
        <taxon>Ecdysozoa</taxon>
        <taxon>Arthropoda</taxon>
        <taxon>Hexapoda</taxon>
        <taxon>Insecta</taxon>
        <taxon>Pterygota</taxon>
        <taxon>Neoptera</taxon>
        <taxon>Endopterygota</taxon>
        <taxon>Coleoptera</taxon>
        <taxon>Polyphaga</taxon>
        <taxon>Scarabaeiformia</taxon>
        <taxon>Scarabaeidae</taxon>
        <taxon>Dynastinae</taxon>
        <taxon>Oryctes</taxon>
    </lineage>
</organism>
<dbReference type="PROSITE" id="PS50004">
    <property type="entry name" value="C2"/>
    <property type="match status" value="1"/>
</dbReference>
<evidence type="ECO:0000313" key="2">
    <source>
        <dbReference type="EMBL" id="KRT86241.1"/>
    </source>
</evidence>
<evidence type="ECO:0000313" key="3">
    <source>
        <dbReference type="Proteomes" id="UP000051574"/>
    </source>
</evidence>
<dbReference type="CDD" id="cd00276">
    <property type="entry name" value="C2B_Synaptotagmin"/>
    <property type="match status" value="1"/>
</dbReference>
<name>A0A0T6BG54_9SCAR</name>
<dbReference type="GO" id="GO:0030672">
    <property type="term" value="C:synaptic vesicle membrane"/>
    <property type="evidence" value="ECO:0007669"/>
    <property type="project" value="TreeGrafter"/>
</dbReference>
<sequence length="146" mass="16662">MVSLAYLPSAERLTVVIIKARNLRIVDDTRNSSDPFVKVYLLQGQKKLKKRKTDVHRNTICPVFNEALTFDIDKETLKKCTLEFYVMHDSLLGASDILGVCKVGRSKDCRPEEKSFFTDMLHSKTATAQWLTLWDSKVPLIPRTSS</sequence>
<protein>
    <submittedName>
        <fullName evidence="2">C2 domain containing protein</fullName>
    </submittedName>
</protein>
<reference evidence="2 3" key="1">
    <citation type="submission" date="2015-09" db="EMBL/GenBank/DDBJ databases">
        <title>Draft genome of the scarab beetle Oryctes borbonicus.</title>
        <authorList>
            <person name="Meyer J.M."/>
            <person name="Markov G.V."/>
            <person name="Baskaran P."/>
            <person name="Herrmann M."/>
            <person name="Sommer R.J."/>
            <person name="Roedelsperger C."/>
        </authorList>
    </citation>
    <scope>NUCLEOTIDE SEQUENCE [LARGE SCALE GENOMIC DNA]</scope>
    <source>
        <strain evidence="2">OB123</strain>
        <tissue evidence="2">Whole animal</tissue>
    </source>
</reference>
<dbReference type="GO" id="GO:0031045">
    <property type="term" value="C:dense core granule"/>
    <property type="evidence" value="ECO:0007669"/>
    <property type="project" value="TreeGrafter"/>
</dbReference>
<dbReference type="GO" id="GO:0000149">
    <property type="term" value="F:SNARE binding"/>
    <property type="evidence" value="ECO:0007669"/>
    <property type="project" value="TreeGrafter"/>
</dbReference>
<dbReference type="InterPro" id="IPR035892">
    <property type="entry name" value="C2_domain_sf"/>
</dbReference>
<dbReference type="EMBL" id="LJIG01000699">
    <property type="protein sequence ID" value="KRT86241.1"/>
    <property type="molecule type" value="Genomic_DNA"/>
</dbReference>
<dbReference type="OrthoDB" id="67700at2759"/>
<dbReference type="GO" id="GO:0005544">
    <property type="term" value="F:calcium-dependent phospholipid binding"/>
    <property type="evidence" value="ECO:0007669"/>
    <property type="project" value="TreeGrafter"/>
</dbReference>
<dbReference type="GO" id="GO:0030276">
    <property type="term" value="F:clathrin binding"/>
    <property type="evidence" value="ECO:0007669"/>
    <property type="project" value="TreeGrafter"/>
</dbReference>
<gene>
    <name evidence="2" type="ORF">AMK59_2079</name>
</gene>
<dbReference type="GO" id="GO:0005886">
    <property type="term" value="C:plasma membrane"/>
    <property type="evidence" value="ECO:0007669"/>
    <property type="project" value="TreeGrafter"/>
</dbReference>
<dbReference type="GO" id="GO:0030424">
    <property type="term" value="C:axon"/>
    <property type="evidence" value="ECO:0007669"/>
    <property type="project" value="TreeGrafter"/>
</dbReference>
<dbReference type="AlphaFoldDB" id="A0A0T6BG54"/>
<feature type="domain" description="C2" evidence="1">
    <location>
        <begin position="1"/>
        <end position="118"/>
    </location>
</feature>